<organism evidence="1 2">
    <name type="scientific">Oceanibacterium hippocampi</name>
    <dbReference type="NCBI Taxonomy" id="745714"/>
    <lineage>
        <taxon>Bacteria</taxon>
        <taxon>Pseudomonadati</taxon>
        <taxon>Pseudomonadota</taxon>
        <taxon>Alphaproteobacteria</taxon>
        <taxon>Sneathiellales</taxon>
        <taxon>Sneathiellaceae</taxon>
        <taxon>Oceanibacterium</taxon>
    </lineage>
</organism>
<dbReference type="InParanoid" id="A0A1Y5RKJ6"/>
<sequence>MQIGRSTVEQSLVLRIDTLRRDRLLRPGLAWQGTLVWRRVPSGEETASVAYRAYMLDGEAKRLELRYAVNGESRFQSIPLEWTRPGFGGRRWWFICPVSGRRVSTLMLPPGGDLFAARQAWGLAYQSQRENAYDRAISRAQKIRMQLGGDPSLAAPFPLRPKGMHRRTYRRLMSMALAAEEWGMTGMMNWCQRRMGGHPL</sequence>
<dbReference type="Proteomes" id="UP000193200">
    <property type="component" value="Unassembled WGS sequence"/>
</dbReference>
<dbReference type="EMBL" id="FWFR01000001">
    <property type="protein sequence ID" value="SLN18715.1"/>
    <property type="molecule type" value="Genomic_DNA"/>
</dbReference>
<proteinExistence type="predicted"/>
<dbReference type="RefSeq" id="WP_085881749.1">
    <property type="nucleotide sequence ID" value="NZ_FWFR01000001.1"/>
</dbReference>
<gene>
    <name evidence="1" type="ORF">OCH7691_00408</name>
</gene>
<keyword evidence="2" id="KW-1185">Reference proteome</keyword>
<evidence type="ECO:0000313" key="2">
    <source>
        <dbReference type="Proteomes" id="UP000193200"/>
    </source>
</evidence>
<accession>A0A1Y5RKJ6</accession>
<evidence type="ECO:0000313" key="1">
    <source>
        <dbReference type="EMBL" id="SLN18715.1"/>
    </source>
</evidence>
<reference evidence="1 2" key="1">
    <citation type="submission" date="2017-03" db="EMBL/GenBank/DDBJ databases">
        <authorList>
            <person name="Afonso C.L."/>
            <person name="Miller P.J."/>
            <person name="Scott M.A."/>
            <person name="Spackman E."/>
            <person name="Goraichik I."/>
            <person name="Dimitrov K.M."/>
            <person name="Suarez D.L."/>
            <person name="Swayne D.E."/>
        </authorList>
    </citation>
    <scope>NUCLEOTIDE SEQUENCE [LARGE SCALE GENOMIC DNA]</scope>
    <source>
        <strain evidence="1 2">CECT 7691</strain>
    </source>
</reference>
<dbReference type="OrthoDB" id="5951715at2"/>
<dbReference type="AlphaFoldDB" id="A0A1Y5RKJ6"/>
<protein>
    <submittedName>
        <fullName evidence="1">Uncharacterized protein</fullName>
    </submittedName>
</protein>
<name>A0A1Y5RKJ6_9PROT</name>